<dbReference type="CTD" id="5502"/>
<protein>
    <recommendedName>
        <fullName evidence="9">Protein phosphatase 1 regulatory subunit 1A</fullName>
    </recommendedName>
    <alternativeName>
        <fullName evidence="10">Protein phosphatase inhibitor 1</fullName>
    </alternativeName>
</protein>
<dbReference type="GO" id="GO:0004864">
    <property type="term" value="F:protein phosphatase inhibitor activity"/>
    <property type="evidence" value="ECO:0007669"/>
    <property type="project" value="UniProtKB-KW"/>
</dbReference>
<evidence type="ECO:0000313" key="12">
    <source>
        <dbReference type="Proteomes" id="UP000189705"/>
    </source>
</evidence>
<feature type="compositionally biased region" description="Polar residues" evidence="11">
    <location>
        <begin position="98"/>
        <end position="107"/>
    </location>
</feature>
<organism evidence="12 13">
    <name type="scientific">Alligator sinensis</name>
    <name type="common">Chinese alligator</name>
    <dbReference type="NCBI Taxonomy" id="38654"/>
    <lineage>
        <taxon>Eukaryota</taxon>
        <taxon>Metazoa</taxon>
        <taxon>Chordata</taxon>
        <taxon>Craniata</taxon>
        <taxon>Vertebrata</taxon>
        <taxon>Euteleostomi</taxon>
        <taxon>Archelosauria</taxon>
        <taxon>Archosauria</taxon>
        <taxon>Crocodylia</taxon>
        <taxon>Alligatoridae</taxon>
        <taxon>Alligatorinae</taxon>
        <taxon>Alligator</taxon>
    </lineage>
</organism>
<dbReference type="GO" id="GO:0005977">
    <property type="term" value="P:glycogen metabolic process"/>
    <property type="evidence" value="ECO:0007669"/>
    <property type="project" value="UniProtKB-KW"/>
</dbReference>
<evidence type="ECO:0000256" key="7">
    <source>
        <dbReference type="ARBA" id="ARBA00037661"/>
    </source>
</evidence>
<evidence type="ECO:0000256" key="4">
    <source>
        <dbReference type="ARBA" id="ARBA00022990"/>
    </source>
</evidence>
<sequence length="129" mass="13506">MSPRQRKKVSRTTPTMKELQMMVEHHLCKQQQEEEEEPGAKNQEQSSPACCPQGDTDHSHSPGGTCPLSPGLARLGAQGGGPVAPEGKKLSDAAGARSQATTRQDQATEPPGSPAPLTGSIGQKVPTAE</sequence>
<dbReference type="RefSeq" id="XP_025047273.1">
    <property type="nucleotide sequence ID" value="XM_025191488.1"/>
</dbReference>
<comment type="subunit">
    <text evidence="8">Interacts with PPP1R15A.</text>
</comment>
<gene>
    <name evidence="13 14" type="primary">PPP1R1A</name>
</gene>
<keyword evidence="4" id="KW-0007">Acetylation</keyword>
<name>A0A1U8DUS3_ALLSI</name>
<dbReference type="GeneID" id="102382189"/>
<keyword evidence="2" id="KW-0597">Phosphoprotein</keyword>
<dbReference type="InterPro" id="IPR008466">
    <property type="entry name" value="PPP1R1A/B/C"/>
</dbReference>
<keyword evidence="5" id="KW-0650">Protein phosphatase inhibitor</keyword>
<keyword evidence="3" id="KW-0321">Glycogen metabolism</keyword>
<evidence type="ECO:0000256" key="10">
    <source>
        <dbReference type="ARBA" id="ARBA00042082"/>
    </source>
</evidence>
<dbReference type="PANTHER" id="PTHR15417">
    <property type="entry name" value="PROTEIN PHOSPHATASE INHIBITOR AND DOPAMINE- AND CAMP-REGULATED NEURONAL PHOSPHOPROTEIN"/>
    <property type="match status" value="1"/>
</dbReference>
<evidence type="ECO:0000256" key="6">
    <source>
        <dbReference type="ARBA" id="ARBA00023277"/>
    </source>
</evidence>
<dbReference type="eggNOG" id="ENOG502S1WG">
    <property type="taxonomic scope" value="Eukaryota"/>
</dbReference>
<comment type="similarity">
    <text evidence="1">Belongs to the protein phosphatase inhibitor 1 family.</text>
</comment>
<evidence type="ECO:0000313" key="14">
    <source>
        <dbReference type="RefSeq" id="XP_025047273.1"/>
    </source>
</evidence>
<evidence type="ECO:0000256" key="11">
    <source>
        <dbReference type="SAM" id="MobiDB-lite"/>
    </source>
</evidence>
<dbReference type="KEGG" id="asn:102382189"/>
<dbReference type="GO" id="GO:0005737">
    <property type="term" value="C:cytoplasm"/>
    <property type="evidence" value="ECO:0007669"/>
    <property type="project" value="TreeGrafter"/>
</dbReference>
<evidence type="ECO:0000256" key="2">
    <source>
        <dbReference type="ARBA" id="ARBA00022553"/>
    </source>
</evidence>
<feature type="compositionally biased region" description="Basic residues" evidence="11">
    <location>
        <begin position="1"/>
        <end position="10"/>
    </location>
</feature>
<keyword evidence="12" id="KW-1185">Reference proteome</keyword>
<dbReference type="RefSeq" id="XP_014381020.1">
    <property type="nucleotide sequence ID" value="XM_014525534.2"/>
</dbReference>
<evidence type="ECO:0000256" key="8">
    <source>
        <dbReference type="ARBA" id="ARBA00038671"/>
    </source>
</evidence>
<dbReference type="PANTHER" id="PTHR15417:SF4">
    <property type="entry name" value="PROTEIN PHOSPHATASE 1 REGULATORY SUBUNIT 1A"/>
    <property type="match status" value="1"/>
</dbReference>
<feature type="region of interest" description="Disordered" evidence="11">
    <location>
        <begin position="1"/>
        <end position="129"/>
    </location>
</feature>
<dbReference type="Pfam" id="PF05395">
    <property type="entry name" value="DARPP-32"/>
    <property type="match status" value="1"/>
</dbReference>
<keyword evidence="6" id="KW-0119">Carbohydrate metabolism</keyword>
<evidence type="ECO:0000256" key="3">
    <source>
        <dbReference type="ARBA" id="ARBA00022600"/>
    </source>
</evidence>
<evidence type="ECO:0000256" key="1">
    <source>
        <dbReference type="ARBA" id="ARBA00007775"/>
    </source>
</evidence>
<dbReference type="GO" id="GO:0035556">
    <property type="term" value="P:intracellular signal transduction"/>
    <property type="evidence" value="ECO:0007669"/>
    <property type="project" value="TreeGrafter"/>
</dbReference>
<reference evidence="13 14" key="1">
    <citation type="submission" date="2025-04" db="UniProtKB">
        <authorList>
            <consortium name="RefSeq"/>
        </authorList>
    </citation>
    <scope>IDENTIFICATION</scope>
</reference>
<dbReference type="Proteomes" id="UP000189705">
    <property type="component" value="Unplaced"/>
</dbReference>
<dbReference type="STRING" id="38654.A0A1U8DUS3"/>
<dbReference type="AlphaFoldDB" id="A0A1U8DUS3"/>
<evidence type="ECO:0000256" key="5">
    <source>
        <dbReference type="ARBA" id="ARBA00023272"/>
    </source>
</evidence>
<accession>A0A1U8DUS3</accession>
<evidence type="ECO:0000313" key="13">
    <source>
        <dbReference type="RefSeq" id="XP_014381020.1"/>
    </source>
</evidence>
<proteinExistence type="inferred from homology"/>
<comment type="function">
    <text evidence="7">Inhibitor of protein-phosphatase 1. This protein may be important in hormonal control of glycogen metabolism. Hormones that elevate intracellular cAMP increase I-1 activity in many tissues. I-1 activation may impose cAMP control over proteins that are not directly phosphorylated by PKA. Following a rise in intracellular calcium, I-1 is inactivated by calcineurin (or PP2B). Does not inhibit type-2 phosphatases.</text>
</comment>
<evidence type="ECO:0000256" key="9">
    <source>
        <dbReference type="ARBA" id="ARBA00040692"/>
    </source>
</evidence>